<evidence type="ECO:0000256" key="4">
    <source>
        <dbReference type="ARBA" id="ARBA00022692"/>
    </source>
</evidence>
<sequence>MQNLGIDYIIKAFPRIIGGFVLTIKICIIALILSIFLGFIIGVIMTSKNKIINVVLRILLEAFRLIHPIIWLFVFFFGVSYIFNVQTDNIVVSIVVFTLWGTFEIGDLVRSYIKSLPISQFESSVALGFTKMQMYLYILLPQIIIRITPSIVNLATRLIKTTTLVFLIGVPEVLKVSQNIIQVVYNNNPNSYISLTMYFFLLIIYFIICYPLALFSKYLEKKVSIL</sequence>
<dbReference type="Proteomes" id="UP000013523">
    <property type="component" value="Chromosome"/>
</dbReference>
<evidence type="ECO:0000256" key="6">
    <source>
        <dbReference type="ARBA" id="ARBA00023136"/>
    </source>
</evidence>
<feature type="transmembrane region" description="Helical" evidence="7">
    <location>
        <begin position="90"/>
        <end position="113"/>
    </location>
</feature>
<feature type="domain" description="ABC transmembrane type-1" evidence="8">
    <location>
        <begin position="20"/>
        <end position="216"/>
    </location>
</feature>
<dbReference type="PATRIC" id="fig|86416.3.peg.4846"/>
<dbReference type="eggNOG" id="COG0765">
    <property type="taxonomic scope" value="Bacteria"/>
</dbReference>
<dbReference type="PROSITE" id="PS50928">
    <property type="entry name" value="ABC_TM1"/>
    <property type="match status" value="1"/>
</dbReference>
<dbReference type="PANTHER" id="PTHR30614:SF36">
    <property type="entry name" value="ABC TRANSPORTER MEMBRANE-SPANNING PERMEASE-GLUTAMINE TRANSPORT"/>
    <property type="match status" value="1"/>
</dbReference>
<feature type="transmembrane region" description="Helical" evidence="7">
    <location>
        <begin position="195"/>
        <end position="215"/>
    </location>
</feature>
<name>R4KGA6_CLOPA</name>
<dbReference type="GO" id="GO:0043190">
    <property type="term" value="C:ATP-binding cassette (ABC) transporter complex"/>
    <property type="evidence" value="ECO:0007669"/>
    <property type="project" value="InterPro"/>
</dbReference>
<keyword evidence="5 7" id="KW-1133">Transmembrane helix</keyword>
<evidence type="ECO:0000256" key="7">
    <source>
        <dbReference type="RuleBase" id="RU363032"/>
    </source>
</evidence>
<feature type="transmembrane region" description="Helical" evidence="7">
    <location>
        <begin position="65"/>
        <end position="84"/>
    </location>
</feature>
<accession>R4KGA6</accession>
<gene>
    <name evidence="9" type="ORF">Clopa_4857</name>
</gene>
<keyword evidence="3" id="KW-1003">Cell membrane</keyword>
<dbReference type="GO" id="GO:0006865">
    <property type="term" value="P:amino acid transport"/>
    <property type="evidence" value="ECO:0007669"/>
    <property type="project" value="TreeGrafter"/>
</dbReference>
<keyword evidence="10" id="KW-1185">Reference proteome</keyword>
<proteinExistence type="inferred from homology"/>
<evidence type="ECO:0000256" key="5">
    <source>
        <dbReference type="ARBA" id="ARBA00022989"/>
    </source>
</evidence>
<keyword evidence="6 7" id="KW-0472">Membrane</keyword>
<dbReference type="InterPro" id="IPR010065">
    <property type="entry name" value="AA_ABC_transptr_permease_3TM"/>
</dbReference>
<dbReference type="EMBL" id="CP003261">
    <property type="protein sequence ID" value="AGK99534.1"/>
    <property type="molecule type" value="Genomic_DNA"/>
</dbReference>
<dbReference type="NCBIfam" id="TIGR01726">
    <property type="entry name" value="HEQRo_perm_3TM"/>
    <property type="match status" value="1"/>
</dbReference>
<evidence type="ECO:0000256" key="1">
    <source>
        <dbReference type="ARBA" id="ARBA00004651"/>
    </source>
</evidence>
<dbReference type="OrthoDB" id="92598at2"/>
<dbReference type="RefSeq" id="WP_015617800.1">
    <property type="nucleotide sequence ID" value="NC_021182.1"/>
</dbReference>
<dbReference type="KEGG" id="cpas:Clopa_4857"/>
<evidence type="ECO:0000256" key="3">
    <source>
        <dbReference type="ARBA" id="ARBA00022475"/>
    </source>
</evidence>
<dbReference type="STRING" id="86416.Clopa_4857"/>
<protein>
    <submittedName>
        <fullName evidence="9">Amine acid ABC transporter, permease protein, 3-TM region, His/Glu/Gln/Arg/opine family</fullName>
    </submittedName>
</protein>
<dbReference type="InterPro" id="IPR035906">
    <property type="entry name" value="MetI-like_sf"/>
</dbReference>
<feature type="transmembrane region" description="Helical" evidence="7">
    <location>
        <begin position="134"/>
        <end position="155"/>
    </location>
</feature>
<evidence type="ECO:0000256" key="2">
    <source>
        <dbReference type="ARBA" id="ARBA00022448"/>
    </source>
</evidence>
<evidence type="ECO:0000259" key="8">
    <source>
        <dbReference type="PROSITE" id="PS50928"/>
    </source>
</evidence>
<organism evidence="9 10">
    <name type="scientific">Clostridium pasteurianum BC1</name>
    <dbReference type="NCBI Taxonomy" id="86416"/>
    <lineage>
        <taxon>Bacteria</taxon>
        <taxon>Bacillati</taxon>
        <taxon>Bacillota</taxon>
        <taxon>Clostridia</taxon>
        <taxon>Eubacteriales</taxon>
        <taxon>Clostridiaceae</taxon>
        <taxon>Clostridium</taxon>
    </lineage>
</organism>
<keyword evidence="4 7" id="KW-0812">Transmembrane</keyword>
<evidence type="ECO:0000313" key="10">
    <source>
        <dbReference type="Proteomes" id="UP000013523"/>
    </source>
</evidence>
<dbReference type="SUPFAM" id="SSF161098">
    <property type="entry name" value="MetI-like"/>
    <property type="match status" value="1"/>
</dbReference>
<feature type="transmembrane region" description="Helical" evidence="7">
    <location>
        <begin position="20"/>
        <end position="44"/>
    </location>
</feature>
<evidence type="ECO:0000313" key="9">
    <source>
        <dbReference type="EMBL" id="AGK99534.1"/>
    </source>
</evidence>
<comment type="subcellular location">
    <subcellularLocation>
        <location evidence="1 7">Cell membrane</location>
        <topology evidence="1 7">Multi-pass membrane protein</topology>
    </subcellularLocation>
</comment>
<dbReference type="InterPro" id="IPR043429">
    <property type="entry name" value="ArtM/GltK/GlnP/TcyL/YhdX-like"/>
</dbReference>
<dbReference type="CDD" id="cd06261">
    <property type="entry name" value="TM_PBP2"/>
    <property type="match status" value="1"/>
</dbReference>
<dbReference type="Pfam" id="PF00528">
    <property type="entry name" value="BPD_transp_1"/>
    <property type="match status" value="1"/>
</dbReference>
<comment type="similarity">
    <text evidence="7">Belongs to the binding-protein-dependent transport system permease family.</text>
</comment>
<dbReference type="InterPro" id="IPR000515">
    <property type="entry name" value="MetI-like"/>
</dbReference>
<dbReference type="Gene3D" id="1.10.3720.10">
    <property type="entry name" value="MetI-like"/>
    <property type="match status" value="1"/>
</dbReference>
<dbReference type="PANTHER" id="PTHR30614">
    <property type="entry name" value="MEMBRANE COMPONENT OF AMINO ACID ABC TRANSPORTER"/>
    <property type="match status" value="1"/>
</dbReference>
<dbReference type="AlphaFoldDB" id="R4KGA6"/>
<dbReference type="HOGENOM" id="CLU_019602_1_0_9"/>
<keyword evidence="2 7" id="KW-0813">Transport</keyword>
<dbReference type="GO" id="GO:0022857">
    <property type="term" value="F:transmembrane transporter activity"/>
    <property type="evidence" value="ECO:0007669"/>
    <property type="project" value="InterPro"/>
</dbReference>
<reference evidence="9 10" key="1">
    <citation type="submission" date="2012-01" db="EMBL/GenBank/DDBJ databases">
        <title>Complete sequence of chromosome of Clostridium pasteurianum BC1.</title>
        <authorList>
            <consortium name="US DOE Joint Genome Institute"/>
            <person name="Lucas S."/>
            <person name="Han J."/>
            <person name="Lapidus A."/>
            <person name="Cheng J.-F."/>
            <person name="Goodwin L."/>
            <person name="Pitluck S."/>
            <person name="Peters L."/>
            <person name="Mikhailova N."/>
            <person name="Teshima H."/>
            <person name="Detter J.C."/>
            <person name="Han C."/>
            <person name="Tapia R."/>
            <person name="Land M."/>
            <person name="Hauser L."/>
            <person name="Kyrpides N."/>
            <person name="Ivanova N."/>
            <person name="Pagani I."/>
            <person name="Dunn J."/>
            <person name="Taghavi S."/>
            <person name="Francis A."/>
            <person name="van der Lelie D."/>
            <person name="Woyke T."/>
        </authorList>
    </citation>
    <scope>NUCLEOTIDE SEQUENCE [LARGE SCALE GENOMIC DNA]</scope>
    <source>
        <strain evidence="9 10">BC1</strain>
    </source>
</reference>